<reference evidence="1 2" key="1">
    <citation type="submission" date="2019-05" db="EMBL/GenBank/DDBJ databases">
        <title>Emergence of the Ug99 lineage of the wheat stem rust pathogen through somatic hybridization.</title>
        <authorList>
            <person name="Li F."/>
            <person name="Upadhyaya N.M."/>
            <person name="Sperschneider J."/>
            <person name="Matny O."/>
            <person name="Nguyen-Phuc H."/>
            <person name="Mago R."/>
            <person name="Raley C."/>
            <person name="Miller M.E."/>
            <person name="Silverstein K.A.T."/>
            <person name="Henningsen E."/>
            <person name="Hirsch C.D."/>
            <person name="Visser B."/>
            <person name="Pretorius Z.A."/>
            <person name="Steffenson B.J."/>
            <person name="Schwessinger B."/>
            <person name="Dodds P.N."/>
            <person name="Figueroa M."/>
        </authorList>
    </citation>
    <scope>NUCLEOTIDE SEQUENCE [LARGE SCALE GENOMIC DNA]</scope>
    <source>
        <strain evidence="1">21-0</strain>
    </source>
</reference>
<sequence length="73" mass="8397">MVESSTPIEIHPQSSHCYRIEECTPDGKSASVPSWAAIKKLTEIPKPVKRRWERHGMSRLKMQGLRRPTVLKD</sequence>
<keyword evidence="2" id="KW-1185">Reference proteome</keyword>
<dbReference type="EMBL" id="VSWC01000040">
    <property type="protein sequence ID" value="KAA1105390.1"/>
    <property type="molecule type" value="Genomic_DNA"/>
</dbReference>
<evidence type="ECO:0000313" key="1">
    <source>
        <dbReference type="EMBL" id="KAA1105390.1"/>
    </source>
</evidence>
<comment type="caution">
    <text evidence="1">The sequence shown here is derived from an EMBL/GenBank/DDBJ whole genome shotgun (WGS) entry which is preliminary data.</text>
</comment>
<dbReference type="AlphaFoldDB" id="A0A5B0PWY0"/>
<proteinExistence type="predicted"/>
<gene>
    <name evidence="1" type="ORF">PGT21_005477</name>
</gene>
<name>A0A5B0PWY0_PUCGR</name>
<dbReference type="Proteomes" id="UP000324748">
    <property type="component" value="Unassembled WGS sequence"/>
</dbReference>
<protein>
    <submittedName>
        <fullName evidence="1">Uncharacterized protein</fullName>
    </submittedName>
</protein>
<evidence type="ECO:0000313" key="2">
    <source>
        <dbReference type="Proteomes" id="UP000324748"/>
    </source>
</evidence>
<accession>A0A5B0PWY0</accession>
<organism evidence="1 2">
    <name type="scientific">Puccinia graminis f. sp. tritici</name>
    <dbReference type="NCBI Taxonomy" id="56615"/>
    <lineage>
        <taxon>Eukaryota</taxon>
        <taxon>Fungi</taxon>
        <taxon>Dikarya</taxon>
        <taxon>Basidiomycota</taxon>
        <taxon>Pucciniomycotina</taxon>
        <taxon>Pucciniomycetes</taxon>
        <taxon>Pucciniales</taxon>
        <taxon>Pucciniaceae</taxon>
        <taxon>Puccinia</taxon>
    </lineage>
</organism>